<dbReference type="SMART" id="SM00343">
    <property type="entry name" value="ZnF_C2HC"/>
    <property type="match status" value="4"/>
</dbReference>
<keyword evidence="1" id="KW-0479">Metal-binding</keyword>
<comment type="caution">
    <text evidence="4">The sequence shown here is derived from an EMBL/GenBank/DDBJ whole genome shotgun (WGS) entry which is preliminary data.</text>
</comment>
<sequence length="380" mass="42569">MQAKARRAAKAAPVVDGKQVHVIEEPQSSCEKARRRECRTAEVAEPEKTPHKGKRLVPASENAKPDEARTEKETAEEVLSKRSRRGKIEEVLHEETGTSPVTGEGPGSSLSSLPPTRGKLRRKREGFWGPEEIAERKRALLEELDRDRVSLSSSRLKRIKARLSELSKAEKGETQVGGQLVKVSKNKQRKKKQKGSKEELEGKERAVRRHKRPRIDAHEEDPRSNKRSKKICLRCRKRGHLLHECRQGVSQAQAEGAATSGICFNCGSHNHTLKNCKKPRAEDGALPFALCFICNAKGHISSQCPQSKTGKYPKGGCCRTCGSIYHLQAECAAFLSQKAELQQRREEKKARQGQEKKPKEQKSKGGDEEADAYWLQQLKP</sequence>
<feature type="compositionally biased region" description="Basic residues" evidence="2">
    <location>
        <begin position="184"/>
        <end position="194"/>
    </location>
</feature>
<feature type="domain" description="CCHC-type" evidence="3">
    <location>
        <begin position="263"/>
        <end position="278"/>
    </location>
</feature>
<evidence type="ECO:0000256" key="2">
    <source>
        <dbReference type="SAM" id="MobiDB-lite"/>
    </source>
</evidence>
<evidence type="ECO:0000313" key="5">
    <source>
        <dbReference type="Proteomes" id="UP000095192"/>
    </source>
</evidence>
<feature type="region of interest" description="Disordered" evidence="2">
    <location>
        <begin position="167"/>
        <end position="223"/>
    </location>
</feature>
<feature type="domain" description="CCHC-type" evidence="3">
    <location>
        <begin position="291"/>
        <end position="306"/>
    </location>
</feature>
<feature type="compositionally biased region" description="Basic and acidic residues" evidence="2">
    <location>
        <begin position="214"/>
        <end position="223"/>
    </location>
</feature>
<dbReference type="PANTHER" id="PTHR46242:SF1">
    <property type="entry name" value="ZINC FINGER CCHC DOMAIN-CONTAINING PROTEIN 9"/>
    <property type="match status" value="1"/>
</dbReference>
<dbReference type="VEuPathDB" id="ToxoDB:LOC34619446"/>
<dbReference type="InParanoid" id="A0A1D3D275"/>
<keyword evidence="1" id="KW-0863">Zinc-finger</keyword>
<dbReference type="SUPFAM" id="SSF57756">
    <property type="entry name" value="Retrovirus zinc finger-like domains"/>
    <property type="match status" value="1"/>
</dbReference>
<organism evidence="4 5">
    <name type="scientific">Cyclospora cayetanensis</name>
    <dbReference type="NCBI Taxonomy" id="88456"/>
    <lineage>
        <taxon>Eukaryota</taxon>
        <taxon>Sar</taxon>
        <taxon>Alveolata</taxon>
        <taxon>Apicomplexa</taxon>
        <taxon>Conoidasida</taxon>
        <taxon>Coccidia</taxon>
        <taxon>Eucoccidiorida</taxon>
        <taxon>Eimeriorina</taxon>
        <taxon>Eimeriidae</taxon>
        <taxon>Cyclospora</taxon>
    </lineage>
</organism>
<dbReference type="Pfam" id="PF00098">
    <property type="entry name" value="zf-CCHC"/>
    <property type="match status" value="1"/>
</dbReference>
<dbReference type="Proteomes" id="UP000095192">
    <property type="component" value="Unassembled WGS sequence"/>
</dbReference>
<protein>
    <submittedName>
        <fullName evidence="4">Zinc knuckle domain-containing protein</fullName>
    </submittedName>
</protein>
<dbReference type="AlphaFoldDB" id="A0A1D3D275"/>
<dbReference type="EMBL" id="JROU02001060">
    <property type="protein sequence ID" value="OEH77546.1"/>
    <property type="molecule type" value="Genomic_DNA"/>
</dbReference>
<keyword evidence="1" id="KW-0862">Zinc</keyword>
<dbReference type="InterPro" id="IPR042246">
    <property type="entry name" value="ZCCHC9"/>
</dbReference>
<feature type="compositionally biased region" description="Basic and acidic residues" evidence="2">
    <location>
        <begin position="342"/>
        <end position="367"/>
    </location>
</feature>
<dbReference type="InterPro" id="IPR001878">
    <property type="entry name" value="Znf_CCHC"/>
</dbReference>
<dbReference type="VEuPathDB" id="ToxoDB:cyc_02612"/>
<evidence type="ECO:0000313" key="4">
    <source>
        <dbReference type="EMBL" id="OEH77546.1"/>
    </source>
</evidence>
<evidence type="ECO:0000256" key="1">
    <source>
        <dbReference type="PROSITE-ProRule" id="PRU00047"/>
    </source>
</evidence>
<keyword evidence="5" id="KW-1185">Reference proteome</keyword>
<dbReference type="GO" id="GO:0003676">
    <property type="term" value="F:nucleic acid binding"/>
    <property type="evidence" value="ECO:0007669"/>
    <property type="project" value="InterPro"/>
</dbReference>
<reference evidence="4 5" key="1">
    <citation type="journal article" date="2016" name="BMC Genomics">
        <title>Comparative genomics reveals Cyclospora cayetanensis possesses coccidia-like metabolism and invasion components but unique surface antigens.</title>
        <authorList>
            <person name="Liu S."/>
            <person name="Wang L."/>
            <person name="Zheng H."/>
            <person name="Xu Z."/>
            <person name="Roellig D.M."/>
            <person name="Li N."/>
            <person name="Frace M.A."/>
            <person name="Tang K."/>
            <person name="Arrowood M.J."/>
            <person name="Moss D.M."/>
            <person name="Zhang L."/>
            <person name="Feng Y."/>
            <person name="Xiao L."/>
        </authorList>
    </citation>
    <scope>NUCLEOTIDE SEQUENCE [LARGE SCALE GENOMIC DNA]</scope>
    <source>
        <strain evidence="4 5">CHN_HEN01</strain>
    </source>
</reference>
<dbReference type="GO" id="GO:0005730">
    <property type="term" value="C:nucleolus"/>
    <property type="evidence" value="ECO:0007669"/>
    <property type="project" value="TreeGrafter"/>
</dbReference>
<dbReference type="GO" id="GO:0008270">
    <property type="term" value="F:zinc ion binding"/>
    <property type="evidence" value="ECO:0007669"/>
    <property type="project" value="UniProtKB-KW"/>
</dbReference>
<dbReference type="Gene3D" id="4.10.60.10">
    <property type="entry name" value="Zinc finger, CCHC-type"/>
    <property type="match status" value="2"/>
</dbReference>
<feature type="region of interest" description="Disordered" evidence="2">
    <location>
        <begin position="342"/>
        <end position="380"/>
    </location>
</feature>
<proteinExistence type="predicted"/>
<feature type="compositionally biased region" description="Basic and acidic residues" evidence="2">
    <location>
        <begin position="195"/>
        <end position="205"/>
    </location>
</feature>
<feature type="compositionally biased region" description="Basic and acidic residues" evidence="2">
    <location>
        <begin position="63"/>
        <end position="96"/>
    </location>
</feature>
<dbReference type="PROSITE" id="PS50158">
    <property type="entry name" value="ZF_CCHC"/>
    <property type="match status" value="2"/>
</dbReference>
<dbReference type="PANTHER" id="PTHR46242">
    <property type="entry name" value="ZINC FINGER CCHC DOMAIN-CONTAINING PROTEIN 9 ZCCHC9"/>
    <property type="match status" value="1"/>
</dbReference>
<gene>
    <name evidence="4" type="ORF">cyc_02612</name>
</gene>
<dbReference type="InterPro" id="IPR036875">
    <property type="entry name" value="Znf_CCHC_sf"/>
</dbReference>
<evidence type="ECO:0000259" key="3">
    <source>
        <dbReference type="PROSITE" id="PS50158"/>
    </source>
</evidence>
<feature type="compositionally biased region" description="Basic and acidic residues" evidence="2">
    <location>
        <begin position="40"/>
        <end position="50"/>
    </location>
</feature>
<feature type="region of interest" description="Disordered" evidence="2">
    <location>
        <begin position="40"/>
        <end position="132"/>
    </location>
</feature>
<accession>A0A1D3D275</accession>
<name>A0A1D3D275_9EIME</name>